<evidence type="ECO:0000313" key="1">
    <source>
        <dbReference type="EMBL" id="PYH97318.1"/>
    </source>
</evidence>
<dbReference type="EMBL" id="KZ825826">
    <property type="protein sequence ID" value="PYH97318.1"/>
    <property type="molecule type" value="Genomic_DNA"/>
</dbReference>
<dbReference type="VEuPathDB" id="FungiDB:BO71DRAFT_427243"/>
<proteinExistence type="predicted"/>
<accession>A0A319E9G7</accession>
<gene>
    <name evidence="1" type="ORF">BO71DRAFT_427243</name>
</gene>
<reference evidence="1 2" key="1">
    <citation type="submission" date="2018-02" db="EMBL/GenBank/DDBJ databases">
        <title>The genomes of Aspergillus section Nigri reveals drivers in fungal speciation.</title>
        <authorList>
            <consortium name="DOE Joint Genome Institute"/>
            <person name="Vesth T.C."/>
            <person name="Nybo J."/>
            <person name="Theobald S."/>
            <person name="Brandl J."/>
            <person name="Frisvad J.C."/>
            <person name="Nielsen K.F."/>
            <person name="Lyhne E.K."/>
            <person name="Kogle M.E."/>
            <person name="Kuo A."/>
            <person name="Riley R."/>
            <person name="Clum A."/>
            <person name="Nolan M."/>
            <person name="Lipzen A."/>
            <person name="Salamov A."/>
            <person name="Henrissat B."/>
            <person name="Wiebenga A."/>
            <person name="De vries R.P."/>
            <person name="Grigoriev I.V."/>
            <person name="Mortensen U.H."/>
            <person name="Andersen M.R."/>
            <person name="Baker S.E."/>
        </authorList>
    </citation>
    <scope>NUCLEOTIDE SEQUENCE [LARGE SCALE GENOMIC DNA]</scope>
    <source>
        <strain evidence="1 2">CBS 707.79</strain>
    </source>
</reference>
<dbReference type="AlphaFoldDB" id="A0A319E9G7"/>
<keyword evidence="2" id="KW-1185">Reference proteome</keyword>
<evidence type="ECO:0000313" key="2">
    <source>
        <dbReference type="Proteomes" id="UP000247810"/>
    </source>
</evidence>
<protein>
    <submittedName>
        <fullName evidence="1">Uncharacterized protein</fullName>
    </submittedName>
</protein>
<organism evidence="1 2">
    <name type="scientific">Aspergillus ellipticus CBS 707.79</name>
    <dbReference type="NCBI Taxonomy" id="1448320"/>
    <lineage>
        <taxon>Eukaryota</taxon>
        <taxon>Fungi</taxon>
        <taxon>Dikarya</taxon>
        <taxon>Ascomycota</taxon>
        <taxon>Pezizomycotina</taxon>
        <taxon>Eurotiomycetes</taxon>
        <taxon>Eurotiomycetidae</taxon>
        <taxon>Eurotiales</taxon>
        <taxon>Aspergillaceae</taxon>
        <taxon>Aspergillus</taxon>
        <taxon>Aspergillus subgen. Circumdati</taxon>
    </lineage>
</organism>
<sequence length="205" mass="21975">MARTSCKVQLDSTCLVSESFCLGMAVSGGGLSIGRHISSTTSSIDQIMMPDKDIPSFLLFPVPTSSPKLLVALMRHGSGARVGPITTPDKALIVVAPNPPEWASLYPIHGGFTVVVLAQLEKSPLGPIAASRGPFELTLVSAVMDIGYCGSVRRRVDGALWHPFRDLEPISPEWPTQQARRLSSYSPSYPGGVEKIDVIMNEFAP</sequence>
<dbReference type="Proteomes" id="UP000247810">
    <property type="component" value="Unassembled WGS sequence"/>
</dbReference>
<name>A0A319E9G7_9EURO</name>